<evidence type="ECO:0000256" key="7">
    <source>
        <dbReference type="ARBA" id="ARBA00023065"/>
    </source>
</evidence>
<comment type="subcellular location">
    <subcellularLocation>
        <location evidence="1">Cell membrane</location>
        <topology evidence="1">Multi-pass membrane protein</topology>
    </subcellularLocation>
</comment>
<evidence type="ECO:0000256" key="2">
    <source>
        <dbReference type="ARBA" id="ARBA00022448"/>
    </source>
</evidence>
<feature type="transmembrane region" description="Helical" evidence="10">
    <location>
        <begin position="267"/>
        <end position="286"/>
    </location>
</feature>
<keyword evidence="8 10" id="KW-0472">Membrane</keyword>
<dbReference type="EMBL" id="JBHTIU010000074">
    <property type="protein sequence ID" value="MFD0871167.1"/>
    <property type="molecule type" value="Genomic_DNA"/>
</dbReference>
<dbReference type="Gene3D" id="3.30.70.1450">
    <property type="entry name" value="Regulator of K+ conductance, C-terminal domain"/>
    <property type="match status" value="1"/>
</dbReference>
<dbReference type="Proteomes" id="UP001597120">
    <property type="component" value="Unassembled WGS sequence"/>
</dbReference>
<evidence type="ECO:0000256" key="8">
    <source>
        <dbReference type="ARBA" id="ARBA00023136"/>
    </source>
</evidence>
<evidence type="ECO:0000313" key="12">
    <source>
        <dbReference type="EMBL" id="MFD0871167.1"/>
    </source>
</evidence>
<feature type="transmembrane region" description="Helical" evidence="10">
    <location>
        <begin position="84"/>
        <end position="108"/>
    </location>
</feature>
<accession>A0ABW3DCD1</accession>
<keyword evidence="13" id="KW-1185">Reference proteome</keyword>
<dbReference type="Pfam" id="PF00999">
    <property type="entry name" value="Na_H_Exchanger"/>
    <property type="match status" value="1"/>
</dbReference>
<feature type="transmembrane region" description="Helical" evidence="10">
    <location>
        <begin position="354"/>
        <end position="371"/>
    </location>
</feature>
<proteinExistence type="predicted"/>
<evidence type="ECO:0000256" key="9">
    <source>
        <dbReference type="SAM" id="MobiDB-lite"/>
    </source>
</evidence>
<dbReference type="InterPro" id="IPR038770">
    <property type="entry name" value="Na+/solute_symporter_sf"/>
</dbReference>
<keyword evidence="2" id="KW-0813">Transport</keyword>
<feature type="compositionally biased region" description="Basic and acidic residues" evidence="9">
    <location>
        <begin position="491"/>
        <end position="501"/>
    </location>
</feature>
<dbReference type="PROSITE" id="PS51202">
    <property type="entry name" value="RCK_C"/>
    <property type="match status" value="1"/>
</dbReference>
<organism evidence="12 13">
    <name type="scientific">Paenibacillus residui</name>
    <dbReference type="NCBI Taxonomy" id="629724"/>
    <lineage>
        <taxon>Bacteria</taxon>
        <taxon>Bacillati</taxon>
        <taxon>Bacillota</taxon>
        <taxon>Bacilli</taxon>
        <taxon>Bacillales</taxon>
        <taxon>Paenibacillaceae</taxon>
        <taxon>Paenibacillus</taxon>
    </lineage>
</organism>
<feature type="compositionally biased region" description="Polar residues" evidence="9">
    <location>
        <begin position="542"/>
        <end position="552"/>
    </location>
</feature>
<feature type="transmembrane region" description="Helical" evidence="10">
    <location>
        <begin position="6"/>
        <end position="21"/>
    </location>
</feature>
<evidence type="ECO:0000313" key="13">
    <source>
        <dbReference type="Proteomes" id="UP001597120"/>
    </source>
</evidence>
<evidence type="ECO:0000256" key="4">
    <source>
        <dbReference type="ARBA" id="ARBA00022475"/>
    </source>
</evidence>
<evidence type="ECO:0000256" key="5">
    <source>
        <dbReference type="ARBA" id="ARBA00022692"/>
    </source>
</evidence>
<comment type="caution">
    <text evidence="12">The sequence shown here is derived from an EMBL/GenBank/DDBJ whole genome shotgun (WGS) entry which is preliminary data.</text>
</comment>
<feature type="transmembrane region" description="Helical" evidence="10">
    <location>
        <begin position="53"/>
        <end position="72"/>
    </location>
</feature>
<dbReference type="InterPro" id="IPR006037">
    <property type="entry name" value="RCK_C"/>
</dbReference>
<dbReference type="PANTHER" id="PTHR32507">
    <property type="entry name" value="NA(+)/H(+) ANTIPORTER 1"/>
    <property type="match status" value="1"/>
</dbReference>
<dbReference type="InterPro" id="IPR006153">
    <property type="entry name" value="Cation/H_exchanger_TM"/>
</dbReference>
<dbReference type="NCBIfam" id="NF003716">
    <property type="entry name" value="PRK05326.1-3"/>
    <property type="match status" value="1"/>
</dbReference>
<feature type="transmembrane region" description="Helical" evidence="10">
    <location>
        <begin position="327"/>
        <end position="348"/>
    </location>
</feature>
<evidence type="ECO:0000256" key="10">
    <source>
        <dbReference type="SAM" id="Phobius"/>
    </source>
</evidence>
<feature type="transmembrane region" description="Helical" evidence="10">
    <location>
        <begin position="177"/>
        <end position="199"/>
    </location>
</feature>
<evidence type="ECO:0000256" key="6">
    <source>
        <dbReference type="ARBA" id="ARBA00022989"/>
    </source>
</evidence>
<sequence>MLSTDNAILLVAILLLIGVITTKFSARFGLPSLVLFFVVGMVINKFIYFDNAAVTQLFGVLALIVILFEGGLQTKWSNMRRVLVPSLSLATFGVFLTTIVFGAFAILILDLDLIEGMLLGAIVGSTDAAAVFAALGTRNIKQKLSSTLEAESGTNDPMAVFLTVSLIQLYQSPDSNFWILLVNLFWQMGVGLLMGLLLGKVAVWCINKINLDSSGLYPVLSVAFAIFTYSTTDLINGSGLLAVYVMGVLVGNSDLTYRHSIFRFNEGFAWMMQISMFILMGLLVFPSELIGIAWQGLALSALLMFVARPVGVFLSMIFMKFSFKEKILISWCGLRGAVPIVLATYPLLAGMENGYLYFNMVFFIVLTSALIQGWTITPLANWLGLTGDKKPTAPHSLELVSIGKTNTEIIEVQIEDQANVVGSEIRNLALPEDTLITAVIRGEKMITPRGTTRLCGGDILYVLVSKAKTEDVKNLFIAMKPGEEDDFAEPEGERPSRKADESEAGGSKGTHSASEASPSPDGTAPEDRQEESGGPEWKAEISGQTESGTPPNHSKHHEQREQNGNKEK</sequence>
<dbReference type="NCBIfam" id="NF003715">
    <property type="entry name" value="PRK05326.1-2"/>
    <property type="match status" value="1"/>
</dbReference>
<feature type="transmembrane region" description="Helical" evidence="10">
    <location>
        <begin position="235"/>
        <end position="255"/>
    </location>
</feature>
<evidence type="ECO:0000256" key="1">
    <source>
        <dbReference type="ARBA" id="ARBA00004651"/>
    </source>
</evidence>
<feature type="domain" description="RCK C-terminal" evidence="11">
    <location>
        <begin position="397"/>
        <end position="478"/>
    </location>
</feature>
<feature type="transmembrane region" description="Helical" evidence="10">
    <location>
        <begin position="292"/>
        <end position="315"/>
    </location>
</feature>
<reference evidence="13" key="1">
    <citation type="journal article" date="2019" name="Int. J. Syst. Evol. Microbiol.">
        <title>The Global Catalogue of Microorganisms (GCM) 10K type strain sequencing project: providing services to taxonomists for standard genome sequencing and annotation.</title>
        <authorList>
            <consortium name="The Broad Institute Genomics Platform"/>
            <consortium name="The Broad Institute Genome Sequencing Center for Infectious Disease"/>
            <person name="Wu L."/>
            <person name="Ma J."/>
        </authorList>
    </citation>
    <scope>NUCLEOTIDE SEQUENCE [LARGE SCALE GENOMIC DNA]</scope>
    <source>
        <strain evidence="13">CCUG 57263</strain>
    </source>
</reference>
<feature type="region of interest" description="Disordered" evidence="9">
    <location>
        <begin position="483"/>
        <end position="568"/>
    </location>
</feature>
<dbReference type="SUPFAM" id="SSF116726">
    <property type="entry name" value="TrkA C-terminal domain-like"/>
    <property type="match status" value="1"/>
</dbReference>
<keyword evidence="4" id="KW-1003">Cell membrane</keyword>
<evidence type="ECO:0000256" key="3">
    <source>
        <dbReference type="ARBA" id="ARBA00022449"/>
    </source>
</evidence>
<keyword evidence="6 10" id="KW-1133">Transmembrane helix</keyword>
<feature type="transmembrane region" description="Helical" evidence="10">
    <location>
        <begin position="114"/>
        <end position="135"/>
    </location>
</feature>
<evidence type="ECO:0000259" key="11">
    <source>
        <dbReference type="PROSITE" id="PS51202"/>
    </source>
</evidence>
<name>A0ABW3DCD1_9BACL</name>
<protein>
    <submittedName>
        <fullName evidence="12">Potassium/proton antiporter</fullName>
    </submittedName>
</protein>
<feature type="transmembrane region" description="Helical" evidence="10">
    <location>
        <begin position="211"/>
        <end position="229"/>
    </location>
</feature>
<dbReference type="PANTHER" id="PTHR32507:SF7">
    <property type="entry name" value="K(+)_H(+) ANTIPORTER NHAP2"/>
    <property type="match status" value="1"/>
</dbReference>
<gene>
    <name evidence="12" type="ORF">ACFQ03_18660</name>
</gene>
<dbReference type="InterPro" id="IPR036721">
    <property type="entry name" value="RCK_C_sf"/>
</dbReference>
<keyword evidence="7" id="KW-0406">Ion transport</keyword>
<dbReference type="Pfam" id="PF02080">
    <property type="entry name" value="TrkA_C"/>
    <property type="match status" value="1"/>
</dbReference>
<keyword evidence="5 10" id="KW-0812">Transmembrane</keyword>
<keyword evidence="3" id="KW-0050">Antiport</keyword>
<dbReference type="Gene3D" id="1.20.1530.20">
    <property type="match status" value="1"/>
</dbReference>
<feature type="compositionally biased region" description="Basic and acidic residues" evidence="9">
    <location>
        <begin position="558"/>
        <end position="568"/>
    </location>
</feature>
<dbReference type="RefSeq" id="WP_144936072.1">
    <property type="nucleotide sequence ID" value="NZ_JBHTIU010000074.1"/>
</dbReference>